<dbReference type="PANTHER" id="PTHR31286">
    <property type="entry name" value="GLYCINE-RICH CELL WALL STRUCTURAL PROTEIN 1.8-LIKE"/>
    <property type="match status" value="1"/>
</dbReference>
<accession>A0A9Q0FY10</accession>
<sequence>MDTEKVASPVLSEDKVPVIELESDEETQQEIVSPLLVGRLVVDFKRFNTRVIGEGLTRIWGLKHQVHLSEVRDNVFVFHFTALSEKERILAGSPWVFAGHLLWLKEWPASKTLEDITFNDGDIWVQVSGLTPGQMTIQKVEKMAFLFAGIEEIDLPADNSPHWGDYFKMKVPIQLHKPLPTGFVCKKRGDEVSWANFQYEKLGDYCYYCARIGHVEKEYPRFSEDKRRGKMRAEPITGILDLRATRVKPRRFAPRSQSFAAQGPVWATRPRLIHDRRVPHTREVPGSNLRANKVVKKQLSTRVGVASTHVTHLPNHPS</sequence>
<feature type="domain" description="DUF4283" evidence="1">
    <location>
        <begin position="51"/>
        <end position="110"/>
    </location>
</feature>
<organism evidence="3 4">
    <name type="scientific">Turnera subulata</name>
    <dbReference type="NCBI Taxonomy" id="218843"/>
    <lineage>
        <taxon>Eukaryota</taxon>
        <taxon>Viridiplantae</taxon>
        <taxon>Streptophyta</taxon>
        <taxon>Embryophyta</taxon>
        <taxon>Tracheophyta</taxon>
        <taxon>Spermatophyta</taxon>
        <taxon>Magnoliopsida</taxon>
        <taxon>eudicotyledons</taxon>
        <taxon>Gunneridae</taxon>
        <taxon>Pentapetalae</taxon>
        <taxon>rosids</taxon>
        <taxon>fabids</taxon>
        <taxon>Malpighiales</taxon>
        <taxon>Passifloraceae</taxon>
        <taxon>Turnera</taxon>
    </lineage>
</organism>
<keyword evidence="4" id="KW-1185">Reference proteome</keyword>
<comment type="caution">
    <text evidence="3">The sequence shown here is derived from an EMBL/GenBank/DDBJ whole genome shotgun (WGS) entry which is preliminary data.</text>
</comment>
<feature type="domain" description="Zinc knuckle CX2CX4HX4C" evidence="2">
    <location>
        <begin position="177"/>
        <end position="219"/>
    </location>
</feature>
<protein>
    <recommendedName>
        <fullName evidence="5">DUF4283 domain-containing protein</fullName>
    </recommendedName>
</protein>
<dbReference type="InterPro" id="IPR025558">
    <property type="entry name" value="DUF4283"/>
</dbReference>
<evidence type="ECO:0000313" key="3">
    <source>
        <dbReference type="EMBL" id="KAJ4839622.1"/>
    </source>
</evidence>
<dbReference type="Proteomes" id="UP001141552">
    <property type="component" value="Unassembled WGS sequence"/>
</dbReference>
<evidence type="ECO:0000259" key="2">
    <source>
        <dbReference type="Pfam" id="PF14392"/>
    </source>
</evidence>
<dbReference type="PANTHER" id="PTHR31286:SF167">
    <property type="entry name" value="OS09G0268800 PROTEIN"/>
    <property type="match status" value="1"/>
</dbReference>
<dbReference type="InterPro" id="IPR040256">
    <property type="entry name" value="At4g02000-like"/>
</dbReference>
<evidence type="ECO:0000313" key="4">
    <source>
        <dbReference type="Proteomes" id="UP001141552"/>
    </source>
</evidence>
<dbReference type="AlphaFoldDB" id="A0A9Q0FY10"/>
<proteinExistence type="predicted"/>
<evidence type="ECO:0008006" key="5">
    <source>
        <dbReference type="Google" id="ProtNLM"/>
    </source>
</evidence>
<reference evidence="3" key="1">
    <citation type="submission" date="2022-02" db="EMBL/GenBank/DDBJ databases">
        <authorList>
            <person name="Henning P.M."/>
            <person name="McCubbin A.G."/>
            <person name="Shore J.S."/>
        </authorList>
    </citation>
    <scope>NUCLEOTIDE SEQUENCE</scope>
    <source>
        <strain evidence="3">F60SS</strain>
        <tissue evidence="3">Leaves</tissue>
    </source>
</reference>
<gene>
    <name evidence="3" type="ORF">Tsubulata_026016</name>
</gene>
<dbReference type="Pfam" id="PF14392">
    <property type="entry name" value="zf-CCHC_4"/>
    <property type="match status" value="1"/>
</dbReference>
<dbReference type="Pfam" id="PF14111">
    <property type="entry name" value="DUF4283"/>
    <property type="match status" value="1"/>
</dbReference>
<dbReference type="OrthoDB" id="1750606at2759"/>
<dbReference type="EMBL" id="JAKUCV010003258">
    <property type="protein sequence ID" value="KAJ4839622.1"/>
    <property type="molecule type" value="Genomic_DNA"/>
</dbReference>
<dbReference type="InterPro" id="IPR025836">
    <property type="entry name" value="Zn_knuckle_CX2CX4HX4C"/>
</dbReference>
<name>A0A9Q0FY10_9ROSI</name>
<evidence type="ECO:0000259" key="1">
    <source>
        <dbReference type="Pfam" id="PF14111"/>
    </source>
</evidence>
<reference evidence="3" key="2">
    <citation type="journal article" date="2023" name="Plants (Basel)">
        <title>Annotation of the Turnera subulata (Passifloraceae) Draft Genome Reveals the S-Locus Evolved after the Divergence of Turneroideae from Passifloroideae in a Stepwise Manner.</title>
        <authorList>
            <person name="Henning P.M."/>
            <person name="Roalson E.H."/>
            <person name="Mir W."/>
            <person name="McCubbin A.G."/>
            <person name="Shore J.S."/>
        </authorList>
    </citation>
    <scope>NUCLEOTIDE SEQUENCE</scope>
    <source>
        <strain evidence="3">F60SS</strain>
    </source>
</reference>